<dbReference type="PANTHER" id="PTHR37816">
    <property type="entry name" value="YALI0E33011P"/>
    <property type="match status" value="1"/>
</dbReference>
<dbReference type="AlphaFoldDB" id="A0A7W3JCY8"/>
<dbReference type="Proteomes" id="UP000540568">
    <property type="component" value="Unassembled WGS sequence"/>
</dbReference>
<dbReference type="RefSeq" id="WP_312877176.1">
    <property type="nucleotide sequence ID" value="NZ_BAAATF010000015.1"/>
</dbReference>
<evidence type="ECO:0000313" key="1">
    <source>
        <dbReference type="EMBL" id="MBA8810550.1"/>
    </source>
</evidence>
<dbReference type="InterPro" id="IPR052922">
    <property type="entry name" value="Cytidylate_Kinase-2"/>
</dbReference>
<proteinExistence type="predicted"/>
<dbReference type="PANTHER" id="PTHR37816:SF1">
    <property type="entry name" value="TOXIN"/>
    <property type="match status" value="1"/>
</dbReference>
<dbReference type="SUPFAM" id="SSF52540">
    <property type="entry name" value="P-loop containing nucleoside triphosphate hydrolases"/>
    <property type="match status" value="1"/>
</dbReference>
<dbReference type="InterPro" id="IPR027417">
    <property type="entry name" value="P-loop_NTPase"/>
</dbReference>
<dbReference type="EMBL" id="JACGWV010000002">
    <property type="protein sequence ID" value="MBA8810550.1"/>
    <property type="molecule type" value="Genomic_DNA"/>
</dbReference>
<dbReference type="Gene3D" id="3.40.50.300">
    <property type="entry name" value="P-loop containing nucleotide triphosphate hydrolases"/>
    <property type="match status" value="1"/>
</dbReference>
<keyword evidence="2" id="KW-1185">Reference proteome</keyword>
<dbReference type="GO" id="GO:0016301">
    <property type="term" value="F:kinase activity"/>
    <property type="evidence" value="ECO:0007669"/>
    <property type="project" value="UniProtKB-KW"/>
</dbReference>
<evidence type="ECO:0000313" key="2">
    <source>
        <dbReference type="Proteomes" id="UP000540568"/>
    </source>
</evidence>
<protein>
    <submittedName>
        <fullName evidence="1">Adenylate kinase family enzyme</fullName>
    </submittedName>
</protein>
<gene>
    <name evidence="1" type="ORF">FHX71_004526</name>
</gene>
<organism evidence="1 2">
    <name type="scientific">Promicromonospora sukumoe</name>
    <dbReference type="NCBI Taxonomy" id="88382"/>
    <lineage>
        <taxon>Bacteria</taxon>
        <taxon>Bacillati</taxon>
        <taxon>Actinomycetota</taxon>
        <taxon>Actinomycetes</taxon>
        <taxon>Micrococcales</taxon>
        <taxon>Promicromonosporaceae</taxon>
        <taxon>Promicromonospora</taxon>
    </lineage>
</organism>
<keyword evidence="1" id="KW-0418">Kinase</keyword>
<reference evidence="1 2" key="1">
    <citation type="submission" date="2020-07" db="EMBL/GenBank/DDBJ databases">
        <title>Sequencing the genomes of 1000 actinobacteria strains.</title>
        <authorList>
            <person name="Klenk H.-P."/>
        </authorList>
    </citation>
    <scope>NUCLEOTIDE SEQUENCE [LARGE SCALE GENOMIC DNA]</scope>
    <source>
        <strain evidence="1 2">DSM 44121</strain>
    </source>
</reference>
<sequence length="178" mass="20129">MVGASGSGKSTFARRLAARLGVGHVELDAHYWGPGWTPRPPEDFRHDAERAVAEDAWVVDGNYSALQPMIWARADTVVWLDPPTPLVLARVYRRTVRTAMDRTELWPGTGNRQPWTDVLAPWSRDSIIRWSVRQRRQHPRRYGDAMTTPANAHLTFHRLRTRRAVEGFLAGGGPSSRP</sequence>
<comment type="caution">
    <text evidence="1">The sequence shown here is derived from an EMBL/GenBank/DDBJ whole genome shotgun (WGS) entry which is preliminary data.</text>
</comment>
<name>A0A7W3JCY8_9MICO</name>
<accession>A0A7W3JCY8</accession>
<keyword evidence="1" id="KW-0808">Transferase</keyword>